<dbReference type="OMA" id="VNSRKYV"/>
<name>A0A4U6VU57_SETVI</name>
<dbReference type="GO" id="GO:0016747">
    <property type="term" value="F:acyltransferase activity, transferring groups other than amino-acyl groups"/>
    <property type="evidence" value="ECO:0007669"/>
    <property type="project" value="UniProtKB-ARBA"/>
</dbReference>
<dbReference type="Gramene" id="TKW33471">
    <property type="protein sequence ID" value="TKW33471"/>
    <property type="gene ID" value="SEVIR_2G238200v2"/>
</dbReference>
<dbReference type="PANTHER" id="PTHR31147:SF61">
    <property type="entry name" value="ACYL TRANSFERASE 15"/>
    <property type="match status" value="1"/>
</dbReference>
<dbReference type="SUPFAM" id="SSF52777">
    <property type="entry name" value="CoA-dependent acyltransferases"/>
    <property type="match status" value="1"/>
</dbReference>
<proteinExistence type="inferred from homology"/>
<evidence type="ECO:0000313" key="3">
    <source>
        <dbReference type="Proteomes" id="UP000298652"/>
    </source>
</evidence>
<gene>
    <name evidence="2" type="ORF">SEVIR_2G238200v2</name>
</gene>
<evidence type="ECO:0000313" key="2">
    <source>
        <dbReference type="EMBL" id="TKW33471.1"/>
    </source>
</evidence>
<comment type="similarity">
    <text evidence="1">Belongs to the plant acyltransferase family.</text>
</comment>
<dbReference type="PANTHER" id="PTHR31147">
    <property type="entry name" value="ACYL TRANSFERASE 4"/>
    <property type="match status" value="1"/>
</dbReference>
<dbReference type="EMBL" id="CM016553">
    <property type="protein sequence ID" value="TKW33471.1"/>
    <property type="molecule type" value="Genomic_DNA"/>
</dbReference>
<evidence type="ECO:0000256" key="1">
    <source>
        <dbReference type="ARBA" id="ARBA00009861"/>
    </source>
</evidence>
<dbReference type="AlphaFoldDB" id="A0A4U6VU57"/>
<sequence length="396" mass="43360">MIVVVRKEPLVLVRSSEPVTTGGTIKLSSFDKAYPKTIKKPLSNTLVHYYPFSGRLISGADADEFYIRCTDEGAEVVAASANCALKEVKSFDKTLLAKLTVDSPHQGHHATYPLLSLQVTEFSCGGFILAVTWNHAIADGVGIAQLIGALGELARGLSSPSIVPVRWDDSVSSWSPPFNEMQQTMSPEPLALVPLDIAIPLSTINRIKAKFCSYFSGQQCTMFEVVIAILWQCRTRATVSNPETQVFISFVADVRKHVGAKDGYYGNCLTDHVVKATSNMVANTDIMNLVMMIKHAKDQIPNKFKKNASNDSNQLQGLDGPYNKLHLSSWRNIGFDEVDFGSGRVARVMCYGPRAPVPICIMLIPCKGKDGAALLSTEVVKEEHATAFLEELARFM</sequence>
<dbReference type="Gene3D" id="3.30.559.10">
    <property type="entry name" value="Chloramphenicol acetyltransferase-like domain"/>
    <property type="match status" value="2"/>
</dbReference>
<dbReference type="Pfam" id="PF02458">
    <property type="entry name" value="Transferase"/>
    <property type="match status" value="1"/>
</dbReference>
<dbReference type="Proteomes" id="UP000298652">
    <property type="component" value="Chromosome 2"/>
</dbReference>
<dbReference type="InterPro" id="IPR023213">
    <property type="entry name" value="CAT-like_dom_sf"/>
</dbReference>
<accession>A0A4U6VU57</accession>
<organism evidence="2 3">
    <name type="scientific">Setaria viridis</name>
    <name type="common">Green bristlegrass</name>
    <name type="synonym">Setaria italica subsp. viridis</name>
    <dbReference type="NCBI Taxonomy" id="4556"/>
    <lineage>
        <taxon>Eukaryota</taxon>
        <taxon>Viridiplantae</taxon>
        <taxon>Streptophyta</taxon>
        <taxon>Embryophyta</taxon>
        <taxon>Tracheophyta</taxon>
        <taxon>Spermatophyta</taxon>
        <taxon>Magnoliopsida</taxon>
        <taxon>Liliopsida</taxon>
        <taxon>Poales</taxon>
        <taxon>Poaceae</taxon>
        <taxon>PACMAD clade</taxon>
        <taxon>Panicoideae</taxon>
        <taxon>Panicodae</taxon>
        <taxon>Paniceae</taxon>
        <taxon>Cenchrinae</taxon>
        <taxon>Setaria</taxon>
    </lineage>
</organism>
<dbReference type="InterPro" id="IPR050898">
    <property type="entry name" value="Plant_acyltransferase"/>
</dbReference>
<reference evidence="2" key="1">
    <citation type="submission" date="2019-03" db="EMBL/GenBank/DDBJ databases">
        <title>WGS assembly of Setaria viridis.</title>
        <authorList>
            <person name="Huang P."/>
            <person name="Jenkins J."/>
            <person name="Grimwood J."/>
            <person name="Barry K."/>
            <person name="Healey A."/>
            <person name="Mamidi S."/>
            <person name="Sreedasyam A."/>
            <person name="Shu S."/>
            <person name="Feldman M."/>
            <person name="Wu J."/>
            <person name="Yu Y."/>
            <person name="Chen C."/>
            <person name="Johnson J."/>
            <person name="Rokhsar D."/>
            <person name="Baxter I."/>
            <person name="Schmutz J."/>
            <person name="Brutnell T."/>
            <person name="Kellogg E."/>
        </authorList>
    </citation>
    <scope>NUCLEOTIDE SEQUENCE [LARGE SCALE GENOMIC DNA]</scope>
</reference>
<protein>
    <submittedName>
        <fullName evidence="2">Uncharacterized protein</fullName>
    </submittedName>
</protein>
<keyword evidence="3" id="KW-1185">Reference proteome</keyword>